<dbReference type="InterPro" id="IPR029063">
    <property type="entry name" value="SAM-dependent_MTases_sf"/>
</dbReference>
<keyword evidence="3 6" id="KW-0808">Transferase</keyword>
<feature type="domain" description="Methyltransferase" evidence="7">
    <location>
        <begin position="61"/>
        <end position="158"/>
    </location>
</feature>
<comment type="catalytic activity">
    <reaction evidence="5">
        <text>L-arginyl-[protein] + S-adenosyl-L-methionine = N(omega)-methyl-L-arginyl-[protein] + S-adenosyl-L-homocysteine + H(+)</text>
        <dbReference type="Rhea" id="RHEA:48100"/>
        <dbReference type="Rhea" id="RHEA-COMP:10532"/>
        <dbReference type="Rhea" id="RHEA-COMP:11990"/>
        <dbReference type="ChEBI" id="CHEBI:15378"/>
        <dbReference type="ChEBI" id="CHEBI:29965"/>
        <dbReference type="ChEBI" id="CHEBI:57856"/>
        <dbReference type="ChEBI" id="CHEBI:59789"/>
        <dbReference type="ChEBI" id="CHEBI:65280"/>
    </reaction>
    <physiologicalReaction direction="left-to-right" evidence="5">
        <dbReference type="Rhea" id="RHEA:48101"/>
    </physiologicalReaction>
</comment>
<dbReference type="Proteomes" id="UP000827284">
    <property type="component" value="Unassembled WGS sequence"/>
</dbReference>
<reference evidence="9" key="1">
    <citation type="submission" date="2021-11" db="EMBL/GenBank/DDBJ databases">
        <authorList>
            <person name="Herlambang A."/>
            <person name="Guo Y."/>
            <person name="Takashima Y."/>
            <person name="Nishizawa T."/>
        </authorList>
    </citation>
    <scope>NUCLEOTIDE SEQUENCE</scope>
    <source>
        <strain evidence="9">E1425</strain>
    </source>
</reference>
<evidence type="ECO:0000256" key="2">
    <source>
        <dbReference type="ARBA" id="ARBA00022603"/>
    </source>
</evidence>
<organism evidence="9 10">
    <name type="scientific">Entomortierella parvispora</name>
    <dbReference type="NCBI Taxonomy" id="205924"/>
    <lineage>
        <taxon>Eukaryota</taxon>
        <taxon>Fungi</taxon>
        <taxon>Fungi incertae sedis</taxon>
        <taxon>Mucoromycota</taxon>
        <taxon>Mortierellomycotina</taxon>
        <taxon>Mortierellomycetes</taxon>
        <taxon>Mortierellales</taxon>
        <taxon>Mortierellaceae</taxon>
        <taxon>Entomortierella</taxon>
    </lineage>
</organism>
<dbReference type="OrthoDB" id="7848332at2759"/>
<evidence type="ECO:0000259" key="8">
    <source>
        <dbReference type="Pfam" id="PF22528"/>
    </source>
</evidence>
<keyword evidence="10" id="KW-1185">Reference proteome</keyword>
<dbReference type="InterPro" id="IPR055135">
    <property type="entry name" value="PRMT_dom"/>
</dbReference>
<dbReference type="PANTHER" id="PTHR11006">
    <property type="entry name" value="PROTEIN ARGININE N-METHYLTRANSFERASE"/>
    <property type="match status" value="1"/>
</dbReference>
<dbReference type="PANTHER" id="PTHR11006:SF53">
    <property type="entry name" value="PROTEIN ARGININE N-METHYLTRANSFERASE 3"/>
    <property type="match status" value="1"/>
</dbReference>
<dbReference type="EMBL" id="BQFW01000002">
    <property type="protein sequence ID" value="GJJ68515.1"/>
    <property type="molecule type" value="Genomic_DNA"/>
</dbReference>
<dbReference type="SUPFAM" id="SSF53335">
    <property type="entry name" value="S-adenosyl-L-methionine-dependent methyltransferases"/>
    <property type="match status" value="1"/>
</dbReference>
<dbReference type="PROSITE" id="PS51678">
    <property type="entry name" value="SAM_MT_PRMT"/>
    <property type="match status" value="1"/>
</dbReference>
<accession>A0A9P3LSE0</accession>
<comment type="caution">
    <text evidence="9">The sequence shown here is derived from an EMBL/GenBank/DDBJ whole genome shotgun (WGS) entry which is preliminary data.</text>
</comment>
<dbReference type="FunFam" id="2.70.160.11:FF:000001">
    <property type="entry name" value="Blast:Protein arginine N-methyltransferase 1"/>
    <property type="match status" value="1"/>
</dbReference>
<evidence type="ECO:0000259" key="7">
    <source>
        <dbReference type="Pfam" id="PF13649"/>
    </source>
</evidence>
<gene>
    <name evidence="9" type="ORF">EMPS_00861</name>
</gene>
<feature type="domain" description="Protein arginine N-methyltransferase" evidence="8">
    <location>
        <begin position="163"/>
        <end position="327"/>
    </location>
</feature>
<dbReference type="Pfam" id="PF22528">
    <property type="entry name" value="PRMT_C"/>
    <property type="match status" value="1"/>
</dbReference>
<evidence type="ECO:0000256" key="3">
    <source>
        <dbReference type="ARBA" id="ARBA00022679"/>
    </source>
</evidence>
<dbReference type="GO" id="GO:0035242">
    <property type="term" value="F:protein-arginine omega-N asymmetric methyltransferase activity"/>
    <property type="evidence" value="ECO:0007669"/>
    <property type="project" value="UniProtKB-EC"/>
</dbReference>
<dbReference type="CDD" id="cd02440">
    <property type="entry name" value="AdoMet_MTases"/>
    <property type="match status" value="1"/>
</dbReference>
<dbReference type="InterPro" id="IPR041698">
    <property type="entry name" value="Methyltransf_25"/>
</dbReference>
<dbReference type="EC" id="2.1.1.319" evidence="1"/>
<keyword evidence="4 6" id="KW-0949">S-adenosyl-L-methionine</keyword>
<dbReference type="AlphaFoldDB" id="A0A9P3LSE0"/>
<sequence length="340" mass="38592">MEGIQTTDTPVVQDTQTAKDYYFDSYAHFGIHEEMLKDEVRTLTYRASIYQNRHLFKDKVVLDVGCGTGILSMFAAKSGAKMVIGVDMSNIINNAREIVKDNGLDHIVTLIQGKMEEVVLPVQHVDIIISEWMGYFLLYESMLDTVLVARDKYLAPGGLIFPDKATMYIAAIEDGDYKDEKIGYWDNVYGFDYSSIKKIALKEPLVDTVDAKAIVTSACGFKDIDILTVKKEDLNFKVPFSITANRDDYIHAFISWFDISFDACHKPVNFSTGPHAQYTHWKQTVFYTQEAMTVKAGETISGELTCSPNARNPRDLDITIDYEFKGQQMSVKEKNEYRMC</sequence>
<dbReference type="InterPro" id="IPR025799">
    <property type="entry name" value="Arg_MeTrfase"/>
</dbReference>
<reference evidence="9" key="2">
    <citation type="journal article" date="2022" name="Microbiol. Resour. Announc.">
        <title>Whole-Genome Sequence of Entomortierella parvispora E1425, a Mucoromycotan Fungus Associated with Burkholderiaceae-Related Endosymbiotic Bacteria.</title>
        <authorList>
            <person name="Herlambang A."/>
            <person name="Guo Y."/>
            <person name="Takashima Y."/>
            <person name="Narisawa K."/>
            <person name="Ohta H."/>
            <person name="Nishizawa T."/>
        </authorList>
    </citation>
    <scope>NUCLEOTIDE SEQUENCE</scope>
    <source>
        <strain evidence="9">E1425</strain>
    </source>
</reference>
<name>A0A9P3LSE0_9FUNG</name>
<dbReference type="FunFam" id="3.40.50.150:FF:000003">
    <property type="entry name" value="Blast:Protein arginine N-methyltransferase 1"/>
    <property type="match status" value="1"/>
</dbReference>
<evidence type="ECO:0000313" key="10">
    <source>
        <dbReference type="Proteomes" id="UP000827284"/>
    </source>
</evidence>
<evidence type="ECO:0000256" key="6">
    <source>
        <dbReference type="PROSITE-ProRule" id="PRU01015"/>
    </source>
</evidence>
<evidence type="ECO:0000256" key="4">
    <source>
        <dbReference type="ARBA" id="ARBA00022691"/>
    </source>
</evidence>
<dbReference type="GO" id="GO:0042054">
    <property type="term" value="F:histone methyltransferase activity"/>
    <property type="evidence" value="ECO:0007669"/>
    <property type="project" value="TreeGrafter"/>
</dbReference>
<dbReference type="Gene3D" id="2.70.160.11">
    <property type="entry name" value="Hnrnp arginine n-methyltransferase1"/>
    <property type="match status" value="1"/>
</dbReference>
<evidence type="ECO:0000256" key="1">
    <source>
        <dbReference type="ARBA" id="ARBA00011925"/>
    </source>
</evidence>
<dbReference type="Pfam" id="PF13649">
    <property type="entry name" value="Methyltransf_25"/>
    <property type="match status" value="1"/>
</dbReference>
<dbReference type="GO" id="GO:0032259">
    <property type="term" value="P:methylation"/>
    <property type="evidence" value="ECO:0007669"/>
    <property type="project" value="UniProtKB-KW"/>
</dbReference>
<evidence type="ECO:0000313" key="9">
    <source>
        <dbReference type="EMBL" id="GJJ68515.1"/>
    </source>
</evidence>
<evidence type="ECO:0000256" key="5">
    <source>
        <dbReference type="ARBA" id="ARBA00049303"/>
    </source>
</evidence>
<protein>
    <recommendedName>
        <fullName evidence="1">type I protein arginine methyltransferase</fullName>
        <ecNumber evidence="1">2.1.1.319</ecNumber>
    </recommendedName>
</protein>
<keyword evidence="2 6" id="KW-0489">Methyltransferase</keyword>
<proteinExistence type="predicted"/>
<dbReference type="GO" id="GO:0005634">
    <property type="term" value="C:nucleus"/>
    <property type="evidence" value="ECO:0007669"/>
    <property type="project" value="TreeGrafter"/>
</dbReference>
<dbReference type="Gene3D" id="3.40.50.150">
    <property type="entry name" value="Vaccinia Virus protein VP39"/>
    <property type="match status" value="1"/>
</dbReference>